<keyword evidence="6 9" id="KW-0472">Membrane</keyword>
<feature type="compositionally biased region" description="Basic and acidic residues" evidence="10">
    <location>
        <begin position="39"/>
        <end position="50"/>
    </location>
</feature>
<accession>A0A7W3P749</accession>
<evidence type="ECO:0000256" key="5">
    <source>
        <dbReference type="ARBA" id="ARBA00023134"/>
    </source>
</evidence>
<organism evidence="13 14">
    <name type="scientific">Microlunatus kandeliicorticis</name>
    <dbReference type="NCBI Taxonomy" id="1759536"/>
    <lineage>
        <taxon>Bacteria</taxon>
        <taxon>Bacillati</taxon>
        <taxon>Actinomycetota</taxon>
        <taxon>Actinomycetes</taxon>
        <taxon>Propionibacteriales</taxon>
        <taxon>Propionibacteriaceae</taxon>
        <taxon>Microlunatus</taxon>
    </lineage>
</organism>
<keyword evidence="14" id="KW-1185">Reference proteome</keyword>
<name>A0A7W3P749_9ACTN</name>
<dbReference type="NCBIfam" id="TIGR00064">
    <property type="entry name" value="ftsY"/>
    <property type="match status" value="1"/>
</dbReference>
<comment type="caution">
    <text evidence="13">The sequence shown here is derived from an EMBL/GenBank/DDBJ whole genome shotgun (WGS) entry which is preliminary data.</text>
</comment>
<dbReference type="HAMAP" id="MF_00920">
    <property type="entry name" value="FtsY"/>
    <property type="match status" value="1"/>
</dbReference>
<dbReference type="Pfam" id="PF02881">
    <property type="entry name" value="SRP54_N"/>
    <property type="match status" value="1"/>
</dbReference>
<dbReference type="PANTHER" id="PTHR43134:SF1">
    <property type="entry name" value="SIGNAL RECOGNITION PARTICLE RECEPTOR SUBUNIT ALPHA"/>
    <property type="match status" value="1"/>
</dbReference>
<dbReference type="PANTHER" id="PTHR43134">
    <property type="entry name" value="SIGNAL RECOGNITION PARTICLE RECEPTOR SUBUNIT ALPHA"/>
    <property type="match status" value="1"/>
</dbReference>
<dbReference type="GO" id="GO:0006614">
    <property type="term" value="P:SRP-dependent cotranslational protein targeting to membrane"/>
    <property type="evidence" value="ECO:0007669"/>
    <property type="project" value="InterPro"/>
</dbReference>
<feature type="region of interest" description="Disordered" evidence="10">
    <location>
        <begin position="35"/>
        <end position="70"/>
    </location>
</feature>
<keyword evidence="7 9" id="KW-0675">Receptor</keyword>
<keyword evidence="11" id="KW-1133">Transmembrane helix</keyword>
<evidence type="ECO:0000256" key="2">
    <source>
        <dbReference type="ARBA" id="ARBA00022490"/>
    </source>
</evidence>
<dbReference type="Gene3D" id="3.40.50.300">
    <property type="entry name" value="P-loop containing nucleotide triphosphate hydrolases"/>
    <property type="match status" value="1"/>
</dbReference>
<keyword evidence="3 9" id="KW-0547">Nucleotide-binding</keyword>
<keyword evidence="5 9" id="KW-0342">GTP-binding</keyword>
<proteinExistence type="inferred from homology"/>
<dbReference type="InterPro" id="IPR036225">
    <property type="entry name" value="SRP/SRP_N"/>
</dbReference>
<dbReference type="Pfam" id="PF00448">
    <property type="entry name" value="SRP54"/>
    <property type="match status" value="1"/>
</dbReference>
<evidence type="ECO:0000313" key="14">
    <source>
        <dbReference type="Proteomes" id="UP000523079"/>
    </source>
</evidence>
<comment type="subcellular location">
    <subcellularLocation>
        <location evidence="9">Cell membrane</location>
        <topology evidence="9">Peripheral membrane protein</topology>
        <orientation evidence="9">Cytoplasmic side</orientation>
    </subcellularLocation>
    <subcellularLocation>
        <location evidence="9">Cytoplasm</location>
    </subcellularLocation>
</comment>
<comment type="subunit">
    <text evidence="9">Part of the signal recognition particle protein translocation system, which is composed of SRP and FtsY.</text>
</comment>
<evidence type="ECO:0000256" key="6">
    <source>
        <dbReference type="ARBA" id="ARBA00023136"/>
    </source>
</evidence>
<dbReference type="SMART" id="SM00963">
    <property type="entry name" value="SRP54_N"/>
    <property type="match status" value="1"/>
</dbReference>
<evidence type="ECO:0000256" key="10">
    <source>
        <dbReference type="SAM" id="MobiDB-lite"/>
    </source>
</evidence>
<dbReference type="SMART" id="SM00962">
    <property type="entry name" value="SRP54"/>
    <property type="match status" value="1"/>
</dbReference>
<sequence>MDLTTLYLIIGGAVVVVAAVVVGLVVGTRRGALGRGRRQRELDRGGRADTEAGDGSGGPTGTLAPERPAEDEVVEAELVEPTATLERPETPESRLVRLRRRLAGSQNAFGRGLLTLLSRDRLDEDTWEEFENVLLSSDLGVKPTMELVERLRDRLRVEGVADGTRARAVLREELLALVDPTMDRTLAVERGEQPAVVMVVGVNGTGKTTTVGKLARVLVAEDKDVLLGAADTFRAAAADQLETWGGRVGVPVVRGDEGADPASVAFESVRAGIEAEVDVVLIDTAGRLHTKTGLMDELGKVKRVVERQAPVTEVLLVLDATTGQNGLIQARIFAEVVAITGIVLTKLDGSAKGGIVVAVQRELGVPVKLVGLGEGVDDLAPFDAATFVDAVLDA</sequence>
<evidence type="ECO:0000256" key="1">
    <source>
        <dbReference type="ARBA" id="ARBA00022475"/>
    </source>
</evidence>
<comment type="catalytic activity">
    <reaction evidence="8 9">
        <text>GTP + H2O = GDP + phosphate + H(+)</text>
        <dbReference type="Rhea" id="RHEA:19669"/>
        <dbReference type="ChEBI" id="CHEBI:15377"/>
        <dbReference type="ChEBI" id="CHEBI:15378"/>
        <dbReference type="ChEBI" id="CHEBI:37565"/>
        <dbReference type="ChEBI" id="CHEBI:43474"/>
        <dbReference type="ChEBI" id="CHEBI:58189"/>
        <dbReference type="EC" id="3.6.5.4"/>
    </reaction>
</comment>
<evidence type="ECO:0000256" key="11">
    <source>
        <dbReference type="SAM" id="Phobius"/>
    </source>
</evidence>
<evidence type="ECO:0000259" key="12">
    <source>
        <dbReference type="PROSITE" id="PS00300"/>
    </source>
</evidence>
<dbReference type="Gene3D" id="1.20.120.140">
    <property type="entry name" value="Signal recognition particle SRP54, nucleotide-binding domain"/>
    <property type="match status" value="1"/>
</dbReference>
<dbReference type="SUPFAM" id="SSF52540">
    <property type="entry name" value="P-loop containing nucleoside triphosphate hydrolases"/>
    <property type="match status" value="1"/>
</dbReference>
<keyword evidence="4 9" id="KW-0378">Hydrolase</keyword>
<comment type="similarity">
    <text evidence="9">Belongs to the GTP-binding SRP family. FtsY subfamily.</text>
</comment>
<evidence type="ECO:0000313" key="13">
    <source>
        <dbReference type="EMBL" id="MBA8795736.1"/>
    </source>
</evidence>
<feature type="domain" description="SRP54-type proteins GTP-binding" evidence="12">
    <location>
        <begin position="366"/>
        <end position="379"/>
    </location>
</feature>
<evidence type="ECO:0000256" key="4">
    <source>
        <dbReference type="ARBA" id="ARBA00022801"/>
    </source>
</evidence>
<keyword evidence="1 9" id="KW-1003">Cell membrane</keyword>
<protein>
    <recommendedName>
        <fullName evidence="9">Signal recognition particle receptor FtsY</fullName>
        <shortName evidence="9">SRP receptor</shortName>
        <ecNumber evidence="9">3.6.5.4</ecNumber>
    </recommendedName>
</protein>
<dbReference type="InterPro" id="IPR013822">
    <property type="entry name" value="Signal_recog_particl_SRP54_hlx"/>
</dbReference>
<dbReference type="EC" id="3.6.5.4" evidence="9"/>
<feature type="binding site" evidence="9">
    <location>
        <begin position="283"/>
        <end position="287"/>
    </location>
    <ligand>
        <name>GTP</name>
        <dbReference type="ChEBI" id="CHEBI:37565"/>
    </ligand>
</feature>
<dbReference type="InterPro" id="IPR004390">
    <property type="entry name" value="SR_rcpt_FtsY"/>
</dbReference>
<keyword evidence="11" id="KW-0812">Transmembrane</keyword>
<reference evidence="13 14" key="1">
    <citation type="submission" date="2020-07" db="EMBL/GenBank/DDBJ databases">
        <title>Sequencing the genomes of 1000 actinobacteria strains.</title>
        <authorList>
            <person name="Klenk H.-P."/>
        </authorList>
    </citation>
    <scope>NUCLEOTIDE SEQUENCE [LARGE SCALE GENOMIC DNA]</scope>
    <source>
        <strain evidence="13 14">DSM 100723</strain>
    </source>
</reference>
<comment type="function">
    <text evidence="9">Involved in targeting and insertion of nascent membrane proteins into the cytoplasmic membrane. Acts as a receptor for the complex formed by the signal recognition particle (SRP) and the ribosome-nascent chain (RNC).</text>
</comment>
<dbReference type="InterPro" id="IPR000897">
    <property type="entry name" value="SRP54_GTPase_dom"/>
</dbReference>
<dbReference type="PROSITE" id="PS00300">
    <property type="entry name" value="SRP54"/>
    <property type="match status" value="1"/>
</dbReference>
<dbReference type="RefSeq" id="WP_328823878.1">
    <property type="nucleotide sequence ID" value="NZ_JACGWT010000005.1"/>
</dbReference>
<evidence type="ECO:0000256" key="3">
    <source>
        <dbReference type="ARBA" id="ARBA00022741"/>
    </source>
</evidence>
<dbReference type="SUPFAM" id="SSF47364">
    <property type="entry name" value="Domain of the SRP/SRP receptor G-proteins"/>
    <property type="match status" value="1"/>
</dbReference>
<feature type="binding site" evidence="9">
    <location>
        <begin position="201"/>
        <end position="208"/>
    </location>
    <ligand>
        <name>GTP</name>
        <dbReference type="ChEBI" id="CHEBI:37565"/>
    </ligand>
</feature>
<dbReference type="GO" id="GO:0005886">
    <property type="term" value="C:plasma membrane"/>
    <property type="evidence" value="ECO:0007669"/>
    <property type="project" value="UniProtKB-SubCell"/>
</dbReference>
<feature type="binding site" evidence="9">
    <location>
        <begin position="345"/>
        <end position="348"/>
    </location>
    <ligand>
        <name>GTP</name>
        <dbReference type="ChEBI" id="CHEBI:37565"/>
    </ligand>
</feature>
<evidence type="ECO:0000256" key="8">
    <source>
        <dbReference type="ARBA" id="ARBA00048027"/>
    </source>
</evidence>
<dbReference type="AlphaFoldDB" id="A0A7W3P749"/>
<dbReference type="FunFam" id="3.40.50.300:FF:000053">
    <property type="entry name" value="Signal recognition particle receptor FtsY"/>
    <property type="match status" value="1"/>
</dbReference>
<keyword evidence="2 9" id="KW-0963">Cytoplasm</keyword>
<feature type="transmembrane region" description="Helical" evidence="11">
    <location>
        <begin position="6"/>
        <end position="28"/>
    </location>
</feature>
<dbReference type="GO" id="GO:0003924">
    <property type="term" value="F:GTPase activity"/>
    <property type="evidence" value="ECO:0007669"/>
    <property type="project" value="UniProtKB-UniRule"/>
</dbReference>
<dbReference type="EMBL" id="JACGWT010000005">
    <property type="protein sequence ID" value="MBA8795736.1"/>
    <property type="molecule type" value="Genomic_DNA"/>
</dbReference>
<dbReference type="Proteomes" id="UP000523079">
    <property type="component" value="Unassembled WGS sequence"/>
</dbReference>
<dbReference type="InterPro" id="IPR003593">
    <property type="entry name" value="AAA+_ATPase"/>
</dbReference>
<dbReference type="GO" id="GO:0005737">
    <property type="term" value="C:cytoplasm"/>
    <property type="evidence" value="ECO:0007669"/>
    <property type="project" value="UniProtKB-SubCell"/>
</dbReference>
<dbReference type="SMART" id="SM00382">
    <property type="entry name" value="AAA"/>
    <property type="match status" value="1"/>
</dbReference>
<dbReference type="InterPro" id="IPR042101">
    <property type="entry name" value="SRP54_N_sf"/>
</dbReference>
<dbReference type="FunFam" id="1.20.120.140:FF:000002">
    <property type="entry name" value="Signal recognition particle receptor FtsY"/>
    <property type="match status" value="1"/>
</dbReference>
<evidence type="ECO:0000256" key="9">
    <source>
        <dbReference type="HAMAP-Rule" id="MF_00920"/>
    </source>
</evidence>
<gene>
    <name evidence="9" type="primary">ftsY</name>
    <name evidence="13" type="ORF">FHX74_003372</name>
</gene>
<dbReference type="InterPro" id="IPR027417">
    <property type="entry name" value="P-loop_NTPase"/>
</dbReference>
<dbReference type="GO" id="GO:0005047">
    <property type="term" value="F:signal recognition particle binding"/>
    <property type="evidence" value="ECO:0007669"/>
    <property type="project" value="TreeGrafter"/>
</dbReference>
<dbReference type="GO" id="GO:0005525">
    <property type="term" value="F:GTP binding"/>
    <property type="evidence" value="ECO:0007669"/>
    <property type="project" value="UniProtKB-UniRule"/>
</dbReference>
<evidence type="ECO:0000256" key="7">
    <source>
        <dbReference type="ARBA" id="ARBA00023170"/>
    </source>
</evidence>